<feature type="compositionally biased region" description="Acidic residues" evidence="16">
    <location>
        <begin position="678"/>
        <end position="691"/>
    </location>
</feature>
<evidence type="ECO:0000256" key="1">
    <source>
        <dbReference type="ARBA" id="ARBA00004370"/>
    </source>
</evidence>
<gene>
    <name evidence="14" type="primary">ftsH</name>
    <name evidence="18" type="ORF">CSX02_09275</name>
</gene>
<dbReference type="FunFam" id="1.20.58.760:FF:000001">
    <property type="entry name" value="ATP-dependent zinc metalloprotease FtsH"/>
    <property type="match status" value="1"/>
</dbReference>
<dbReference type="Pfam" id="PF01434">
    <property type="entry name" value="Peptidase_M41"/>
    <property type="match status" value="1"/>
</dbReference>
<sequence length="734" mass="81766">MSDNKYEFNPNEFNPNEFNDPNNRNNNNRPNGGNNNKKKGQTIMSFVFMALIALFIVSLVTSRFSSYNKKETDYSDFLAELDKHNIATVEFSSAQINYTLVKDDSANYEITYYTGRIVSDETALMERLKTEKTSDDKPIEIRATVPDNTSTWIVNILSMVIPFILFWFLISLLMKKMGGGSMGVGKSNAKVYVEKSTGVTFKDVAGQDEAKETLQEMVDFLNNPGRYRQIGAKLPKGALLVGPPGTGKTLLAKAVAGEAGVPFFSLAGSDFVEMFVGVGASRVRDLFKEAQKMAPCIIFIDEIDAIGKSRDSRYGGGNDEREQTLNQLLAEMDGFDTSKGILILAATNRPEVLDKALLRPGRFDRRVIVDKPDQKGRLETLKVHAKDVHMDESVDLDALALASAGLVGSDLANIINEAAINAVKHRRKFVNQSDLFEAFELVAVGGKEKKDRVMSDKERKIVAYHEVGHALVSALQKNSEPVQKITIVPRTMGALGYTLQTPEEEKFLQTKEELIAKINTYMAGRAAEMLVFESATSGAANDIESATKIARAMVTMYGMSDTFGMMALATVENQYLDGKAGLICGEDTAALIDKEVLSIINKAYDDAMQMLIENREILDKISEYLFQKETITGKEFMKMFREMKGLPDEEPDENAKKLESFFAEEHAKQDEAAKEAETAPEPEMFEPEVQPEENTSVFQDVAPTKSGNYNESEMVWHNGRFVKKDDLRDDMFEE</sequence>
<dbReference type="PROSITE" id="PS00674">
    <property type="entry name" value="AAA"/>
    <property type="match status" value="1"/>
</dbReference>
<dbReference type="InterPro" id="IPR000642">
    <property type="entry name" value="Peptidase_M41"/>
</dbReference>
<dbReference type="FunFam" id="3.40.50.300:FF:000001">
    <property type="entry name" value="ATP-dependent zinc metalloprotease FtsH"/>
    <property type="match status" value="1"/>
</dbReference>
<dbReference type="PANTHER" id="PTHR23076">
    <property type="entry name" value="METALLOPROTEASE M41 FTSH"/>
    <property type="match status" value="1"/>
</dbReference>
<dbReference type="EC" id="3.4.24.-" evidence="14"/>
<keyword evidence="8 14" id="KW-0378">Hydrolase</keyword>
<keyword evidence="19" id="KW-1185">Reference proteome</keyword>
<evidence type="ECO:0000256" key="12">
    <source>
        <dbReference type="ARBA" id="ARBA00023049"/>
    </source>
</evidence>
<organism evidence="18 19">
    <name type="scientific">Agathobacter ruminis</name>
    <dbReference type="NCBI Taxonomy" id="1712665"/>
    <lineage>
        <taxon>Bacteria</taxon>
        <taxon>Bacillati</taxon>
        <taxon>Bacillota</taxon>
        <taxon>Clostridia</taxon>
        <taxon>Lachnospirales</taxon>
        <taxon>Lachnospiraceae</taxon>
        <taxon>Agathobacter</taxon>
    </lineage>
</organism>
<keyword evidence="12 14" id="KW-0482">Metalloprotease</keyword>
<feature type="binding site" evidence="14">
    <location>
        <begin position="242"/>
        <end position="249"/>
    </location>
    <ligand>
        <name>ATP</name>
        <dbReference type="ChEBI" id="CHEBI:30616"/>
    </ligand>
</feature>
<evidence type="ECO:0000256" key="14">
    <source>
        <dbReference type="HAMAP-Rule" id="MF_01458"/>
    </source>
</evidence>
<dbReference type="SMART" id="SM00382">
    <property type="entry name" value="AAA"/>
    <property type="match status" value="1"/>
</dbReference>
<evidence type="ECO:0000256" key="2">
    <source>
        <dbReference type="ARBA" id="ARBA00010044"/>
    </source>
</evidence>
<dbReference type="AlphaFoldDB" id="A0A2G3E1P2"/>
<dbReference type="Pfam" id="PF06480">
    <property type="entry name" value="FtsH_ext"/>
    <property type="match status" value="1"/>
</dbReference>
<dbReference type="GO" id="GO:0004176">
    <property type="term" value="F:ATP-dependent peptidase activity"/>
    <property type="evidence" value="ECO:0007669"/>
    <property type="project" value="InterPro"/>
</dbReference>
<dbReference type="InterPro" id="IPR003960">
    <property type="entry name" value="ATPase_AAA_CS"/>
</dbReference>
<keyword evidence="5 14" id="KW-0812">Transmembrane</keyword>
<dbReference type="GO" id="GO:0004222">
    <property type="term" value="F:metalloendopeptidase activity"/>
    <property type="evidence" value="ECO:0007669"/>
    <property type="project" value="InterPro"/>
</dbReference>
<dbReference type="HAMAP" id="MF_01458">
    <property type="entry name" value="FtsH"/>
    <property type="match status" value="1"/>
</dbReference>
<dbReference type="RefSeq" id="WP_099386474.1">
    <property type="nucleotide sequence ID" value="NZ_JANSWH010000072.1"/>
</dbReference>
<dbReference type="Gene3D" id="3.30.720.210">
    <property type="match status" value="1"/>
</dbReference>
<dbReference type="SUPFAM" id="SSF52540">
    <property type="entry name" value="P-loop containing nucleoside triphosphate hydrolases"/>
    <property type="match status" value="1"/>
</dbReference>
<dbReference type="GO" id="GO:0005886">
    <property type="term" value="C:plasma membrane"/>
    <property type="evidence" value="ECO:0007669"/>
    <property type="project" value="UniProtKB-SubCell"/>
</dbReference>
<dbReference type="InterPro" id="IPR003593">
    <property type="entry name" value="AAA+_ATPase"/>
</dbReference>
<accession>A0A2G3E1P2</accession>
<evidence type="ECO:0000256" key="5">
    <source>
        <dbReference type="ARBA" id="ARBA00022692"/>
    </source>
</evidence>
<dbReference type="Pfam" id="PF17862">
    <property type="entry name" value="AAA_lid_3"/>
    <property type="match status" value="1"/>
</dbReference>
<dbReference type="InterPro" id="IPR003959">
    <property type="entry name" value="ATPase_AAA_core"/>
</dbReference>
<evidence type="ECO:0000313" key="19">
    <source>
        <dbReference type="Proteomes" id="UP000224563"/>
    </source>
</evidence>
<dbReference type="Gene3D" id="3.40.50.300">
    <property type="entry name" value="P-loop containing nucleotide triphosphate hydrolases"/>
    <property type="match status" value="1"/>
</dbReference>
<dbReference type="InterPro" id="IPR011546">
    <property type="entry name" value="Pept_M41_FtsH_extracell"/>
</dbReference>
<keyword evidence="11 14" id="KW-1133">Transmembrane helix</keyword>
<comment type="similarity">
    <text evidence="15">Belongs to the AAA ATPase family.</text>
</comment>
<feature type="binding site" evidence="14">
    <location>
        <position position="542"/>
    </location>
    <ligand>
        <name>Zn(2+)</name>
        <dbReference type="ChEBI" id="CHEBI:29105"/>
        <note>catalytic</note>
    </ligand>
</feature>
<dbReference type="Pfam" id="PF00004">
    <property type="entry name" value="AAA"/>
    <property type="match status" value="1"/>
</dbReference>
<dbReference type="InterPro" id="IPR005936">
    <property type="entry name" value="FtsH"/>
</dbReference>
<comment type="similarity">
    <text evidence="14">In the central section; belongs to the AAA ATPase family.</text>
</comment>
<feature type="domain" description="AAA+ ATPase" evidence="17">
    <location>
        <begin position="234"/>
        <end position="373"/>
    </location>
</feature>
<name>A0A2G3E1P2_9FIRM</name>
<keyword evidence="3 14" id="KW-1003">Cell membrane</keyword>
<dbReference type="Proteomes" id="UP000224563">
    <property type="component" value="Unassembled WGS sequence"/>
</dbReference>
<comment type="caution">
    <text evidence="18">The sequence shown here is derived from an EMBL/GenBank/DDBJ whole genome shotgun (WGS) entry which is preliminary data.</text>
</comment>
<comment type="subcellular location">
    <subcellularLocation>
        <location evidence="14">Cell membrane</location>
        <topology evidence="14">Multi-pass membrane protein</topology>
        <orientation evidence="14">Cytoplasmic side</orientation>
    </subcellularLocation>
    <subcellularLocation>
        <location evidence="1">Membrane</location>
    </subcellularLocation>
</comment>
<evidence type="ECO:0000256" key="11">
    <source>
        <dbReference type="ARBA" id="ARBA00022989"/>
    </source>
</evidence>
<feature type="region of interest" description="Disordered" evidence="16">
    <location>
        <begin position="1"/>
        <end position="37"/>
    </location>
</feature>
<dbReference type="InterPro" id="IPR027417">
    <property type="entry name" value="P-loop_NTPase"/>
</dbReference>
<dbReference type="PANTHER" id="PTHR23076:SF97">
    <property type="entry name" value="ATP-DEPENDENT ZINC METALLOPROTEASE YME1L1"/>
    <property type="match status" value="1"/>
</dbReference>
<feature type="compositionally biased region" description="Low complexity" evidence="16">
    <location>
        <begin position="9"/>
        <end position="35"/>
    </location>
</feature>
<evidence type="ECO:0000256" key="3">
    <source>
        <dbReference type="ARBA" id="ARBA00022475"/>
    </source>
</evidence>
<evidence type="ECO:0000256" key="16">
    <source>
        <dbReference type="SAM" id="MobiDB-lite"/>
    </source>
</evidence>
<dbReference type="GO" id="GO:0016887">
    <property type="term" value="F:ATP hydrolysis activity"/>
    <property type="evidence" value="ECO:0007669"/>
    <property type="project" value="UniProtKB-UniRule"/>
</dbReference>
<evidence type="ECO:0000256" key="6">
    <source>
        <dbReference type="ARBA" id="ARBA00022723"/>
    </source>
</evidence>
<evidence type="ECO:0000256" key="15">
    <source>
        <dbReference type="RuleBase" id="RU003651"/>
    </source>
</evidence>
<proteinExistence type="inferred from homology"/>
<keyword evidence="4 14" id="KW-0645">Protease</keyword>
<keyword evidence="9 14" id="KW-0862">Zinc</keyword>
<evidence type="ECO:0000256" key="7">
    <source>
        <dbReference type="ARBA" id="ARBA00022741"/>
    </source>
</evidence>
<feature type="transmembrane region" description="Helical" evidence="14">
    <location>
        <begin position="43"/>
        <end position="64"/>
    </location>
</feature>
<evidence type="ECO:0000256" key="9">
    <source>
        <dbReference type="ARBA" id="ARBA00022833"/>
    </source>
</evidence>
<comment type="cofactor">
    <cofactor evidence="14">
        <name>Zn(2+)</name>
        <dbReference type="ChEBI" id="CHEBI:29105"/>
    </cofactor>
    <text evidence="14">Binds 1 zinc ion per subunit.</text>
</comment>
<keyword evidence="6 14" id="KW-0479">Metal-binding</keyword>
<dbReference type="GO" id="GO:0008270">
    <property type="term" value="F:zinc ion binding"/>
    <property type="evidence" value="ECO:0007669"/>
    <property type="project" value="UniProtKB-UniRule"/>
</dbReference>
<comment type="function">
    <text evidence="14">Acts as a processive, ATP-dependent zinc metallopeptidase for both cytoplasmic and membrane proteins. Plays a role in the quality control of integral membrane proteins.</text>
</comment>
<evidence type="ECO:0000256" key="4">
    <source>
        <dbReference type="ARBA" id="ARBA00022670"/>
    </source>
</evidence>
<feature type="compositionally biased region" description="Basic and acidic residues" evidence="16">
    <location>
        <begin position="666"/>
        <end position="677"/>
    </location>
</feature>
<dbReference type="SUPFAM" id="SSF140990">
    <property type="entry name" value="FtsH protease domain-like"/>
    <property type="match status" value="1"/>
</dbReference>
<dbReference type="CDD" id="cd19501">
    <property type="entry name" value="RecA-like_FtsH"/>
    <property type="match status" value="1"/>
</dbReference>
<evidence type="ECO:0000313" key="18">
    <source>
        <dbReference type="EMBL" id="PHU37188.1"/>
    </source>
</evidence>
<dbReference type="GO" id="GO:0005524">
    <property type="term" value="F:ATP binding"/>
    <property type="evidence" value="ECO:0007669"/>
    <property type="project" value="UniProtKB-UniRule"/>
</dbReference>
<feature type="region of interest" description="Disordered" evidence="16">
    <location>
        <begin position="666"/>
        <end position="710"/>
    </location>
</feature>
<evidence type="ECO:0000256" key="8">
    <source>
        <dbReference type="ARBA" id="ARBA00022801"/>
    </source>
</evidence>
<evidence type="ECO:0000259" key="17">
    <source>
        <dbReference type="SMART" id="SM00382"/>
    </source>
</evidence>
<evidence type="ECO:0000256" key="10">
    <source>
        <dbReference type="ARBA" id="ARBA00022840"/>
    </source>
</evidence>
<comment type="subunit">
    <text evidence="14">Homohexamer.</text>
</comment>
<dbReference type="EMBL" id="PDYG01000074">
    <property type="protein sequence ID" value="PHU37188.1"/>
    <property type="molecule type" value="Genomic_DNA"/>
</dbReference>
<dbReference type="GO" id="GO:0006508">
    <property type="term" value="P:proteolysis"/>
    <property type="evidence" value="ECO:0007669"/>
    <property type="project" value="UniProtKB-KW"/>
</dbReference>
<feature type="active site" evidence="14">
    <location>
        <position position="466"/>
    </location>
</feature>
<dbReference type="InterPro" id="IPR037219">
    <property type="entry name" value="Peptidase_M41-like"/>
</dbReference>
<keyword evidence="13 14" id="KW-0472">Membrane</keyword>
<dbReference type="Gene3D" id="1.10.8.60">
    <property type="match status" value="1"/>
</dbReference>
<feature type="binding site" evidence="14">
    <location>
        <position position="469"/>
    </location>
    <ligand>
        <name>Zn(2+)</name>
        <dbReference type="ChEBI" id="CHEBI:29105"/>
        <note>catalytic</note>
    </ligand>
</feature>
<comment type="similarity">
    <text evidence="2 14">In the C-terminal section; belongs to the peptidase M41 family.</text>
</comment>
<dbReference type="GO" id="GO:0030163">
    <property type="term" value="P:protein catabolic process"/>
    <property type="evidence" value="ECO:0007669"/>
    <property type="project" value="UniProtKB-UniRule"/>
</dbReference>
<reference evidence="18 19" key="1">
    <citation type="submission" date="2017-10" db="EMBL/GenBank/DDBJ databases">
        <title>Resolving the taxonomy of Roseburia spp., Eubacterium rectale and Agathobacter spp. through phylogenomic analysis.</title>
        <authorList>
            <person name="Sheridan P.O."/>
            <person name="Walker A.W."/>
            <person name="Duncan S.H."/>
            <person name="Scott K.P."/>
            <person name="Toole P.W.O."/>
            <person name="Luis P."/>
            <person name="Flint H.J."/>
        </authorList>
    </citation>
    <scope>NUCLEOTIDE SEQUENCE [LARGE SCALE GENOMIC DNA]</scope>
    <source>
        <strain evidence="18 19">JK623</strain>
    </source>
</reference>
<dbReference type="NCBIfam" id="TIGR01241">
    <property type="entry name" value="FtsH_fam"/>
    <property type="match status" value="1"/>
</dbReference>
<reference evidence="18 19" key="2">
    <citation type="submission" date="2017-10" db="EMBL/GenBank/DDBJ databases">
        <authorList>
            <person name="Banno H."/>
            <person name="Chua N.-H."/>
        </authorList>
    </citation>
    <scope>NUCLEOTIDE SEQUENCE [LARGE SCALE GENOMIC DNA]</scope>
    <source>
        <strain evidence="18 19">JK623</strain>
    </source>
</reference>
<keyword evidence="7 14" id="KW-0547">Nucleotide-binding</keyword>
<keyword evidence="10 14" id="KW-0067">ATP-binding</keyword>
<feature type="binding site" evidence="14">
    <location>
        <position position="465"/>
    </location>
    <ligand>
        <name>Zn(2+)</name>
        <dbReference type="ChEBI" id="CHEBI:29105"/>
        <note>catalytic</note>
    </ligand>
</feature>
<feature type="transmembrane region" description="Helical" evidence="14">
    <location>
        <begin position="152"/>
        <end position="173"/>
    </location>
</feature>
<dbReference type="InterPro" id="IPR041569">
    <property type="entry name" value="AAA_lid_3"/>
</dbReference>
<dbReference type="Gene3D" id="1.20.58.760">
    <property type="entry name" value="Peptidase M41"/>
    <property type="match status" value="1"/>
</dbReference>
<protein>
    <recommendedName>
        <fullName evidence="14">ATP-dependent zinc metalloprotease FtsH</fullName>
        <ecNumber evidence="14">3.4.24.-</ecNumber>
    </recommendedName>
</protein>
<evidence type="ECO:0000256" key="13">
    <source>
        <dbReference type="ARBA" id="ARBA00023136"/>
    </source>
</evidence>